<accession>A0A975DAX7</accession>
<organism evidence="1 2">
    <name type="scientific">Psychrosphaera ytuae</name>
    <dbReference type="NCBI Taxonomy" id="2820710"/>
    <lineage>
        <taxon>Bacteria</taxon>
        <taxon>Pseudomonadati</taxon>
        <taxon>Pseudomonadota</taxon>
        <taxon>Gammaproteobacteria</taxon>
        <taxon>Alteromonadales</taxon>
        <taxon>Pseudoalteromonadaceae</taxon>
        <taxon>Psychrosphaera</taxon>
    </lineage>
</organism>
<dbReference type="InterPro" id="IPR003749">
    <property type="entry name" value="ThiS/MoaD-like"/>
</dbReference>
<dbReference type="NCBIfam" id="TIGR01683">
    <property type="entry name" value="thiS"/>
    <property type="match status" value="1"/>
</dbReference>
<sequence length="67" mass="7410">MNLIVNGELLHFDFKDKETIDAALEQLEFKKPFSVAINGEFVARAEYSSFLLSEGDTVDVVSPIFGG</sequence>
<evidence type="ECO:0000313" key="2">
    <source>
        <dbReference type="Proteomes" id="UP000682739"/>
    </source>
</evidence>
<protein>
    <submittedName>
        <fullName evidence="1">Sulfur carrier protein ThiS</fullName>
    </submittedName>
</protein>
<dbReference type="InterPro" id="IPR016155">
    <property type="entry name" value="Mopterin_synth/thiamin_S_b"/>
</dbReference>
<dbReference type="EMBL" id="CP072110">
    <property type="protein sequence ID" value="QTH63574.1"/>
    <property type="molecule type" value="Genomic_DNA"/>
</dbReference>
<dbReference type="Proteomes" id="UP000682739">
    <property type="component" value="Chromosome"/>
</dbReference>
<keyword evidence="2" id="KW-1185">Reference proteome</keyword>
<dbReference type="AlphaFoldDB" id="A0A975DAX7"/>
<dbReference type="CDD" id="cd00565">
    <property type="entry name" value="Ubl_ThiS"/>
    <property type="match status" value="1"/>
</dbReference>
<dbReference type="SUPFAM" id="SSF54285">
    <property type="entry name" value="MoaD/ThiS"/>
    <property type="match status" value="1"/>
</dbReference>
<dbReference type="KEGG" id="psym:J1N51_12725"/>
<dbReference type="InterPro" id="IPR012675">
    <property type="entry name" value="Beta-grasp_dom_sf"/>
</dbReference>
<evidence type="ECO:0000313" key="1">
    <source>
        <dbReference type="EMBL" id="QTH63574.1"/>
    </source>
</evidence>
<reference evidence="1" key="1">
    <citation type="submission" date="2021-03" db="EMBL/GenBank/DDBJ databases">
        <title>Description of Psychrosphaera ytuae sp. nov. isolated from deep sea sediment of South China Sea.</title>
        <authorList>
            <person name="Zhang J."/>
            <person name="Xu X.-D."/>
        </authorList>
    </citation>
    <scope>NUCLEOTIDE SEQUENCE</scope>
    <source>
        <strain evidence="1">MTZ26</strain>
    </source>
</reference>
<name>A0A975DAX7_9GAMM</name>
<dbReference type="InterPro" id="IPR010035">
    <property type="entry name" value="Thi_S"/>
</dbReference>
<dbReference type="Pfam" id="PF02597">
    <property type="entry name" value="ThiS"/>
    <property type="match status" value="1"/>
</dbReference>
<dbReference type="RefSeq" id="WP_208831630.1">
    <property type="nucleotide sequence ID" value="NZ_CP072110.1"/>
</dbReference>
<dbReference type="Gene3D" id="3.10.20.30">
    <property type="match status" value="1"/>
</dbReference>
<gene>
    <name evidence="1" type="primary">thiS</name>
    <name evidence="1" type="ORF">J1N51_12725</name>
</gene>
<proteinExistence type="predicted"/>